<sequence length="330" mass="36959">KCYRNQPHNKPLLASSAERSGGPLDSLHDVWGSVCQKLVVGLIPVTLLTNTLRKPQTYTSEMSRGHDKKTDKEGSERTSQSTSVRQDPVLENNTVSVELGTVTPIAIQPVNEDAPVYYNPIVTESMRLLQPDSEPTSSSTASSIIRYFLPFTENLFSWTTSEDNVKSNAQDSSPTTCNIRRGTSLPSVVSREHISPLTTEGQQNDETDSIASRLNRLGSSYSEHFLRYFTDGSAGTEEPDLSPDISEQTQVPIIVFSSYSEDDVTSVDDISFNITPKQQDILENKRVLKVPRRTSKRKKKGKRRRRKKKKRRDTDYSLSSSSSPRQTEKV</sequence>
<proteinExistence type="predicted"/>
<feature type="non-terminal residue" evidence="2">
    <location>
        <position position="1"/>
    </location>
</feature>
<feature type="compositionally biased region" description="Polar residues" evidence="1">
    <location>
        <begin position="77"/>
        <end position="88"/>
    </location>
</feature>
<evidence type="ECO:0000313" key="3">
    <source>
        <dbReference type="Proteomes" id="UP001519460"/>
    </source>
</evidence>
<keyword evidence="3" id="KW-1185">Reference proteome</keyword>
<feature type="region of interest" description="Disordered" evidence="1">
    <location>
        <begin position="58"/>
        <end position="88"/>
    </location>
</feature>
<evidence type="ECO:0000313" key="2">
    <source>
        <dbReference type="EMBL" id="KAK7500721.1"/>
    </source>
</evidence>
<feature type="region of interest" description="Disordered" evidence="1">
    <location>
        <begin position="1"/>
        <end position="20"/>
    </location>
</feature>
<feature type="region of interest" description="Disordered" evidence="1">
    <location>
        <begin position="287"/>
        <end position="330"/>
    </location>
</feature>
<dbReference type="AlphaFoldDB" id="A0ABD0LNB1"/>
<reference evidence="2 3" key="1">
    <citation type="journal article" date="2023" name="Sci. Data">
        <title>Genome assembly of the Korean intertidal mud-creeper Batillaria attramentaria.</title>
        <authorList>
            <person name="Patra A.K."/>
            <person name="Ho P.T."/>
            <person name="Jun S."/>
            <person name="Lee S.J."/>
            <person name="Kim Y."/>
            <person name="Won Y.J."/>
        </authorList>
    </citation>
    <scope>NUCLEOTIDE SEQUENCE [LARGE SCALE GENOMIC DNA]</scope>
    <source>
        <strain evidence="2">Wonlab-2016</strain>
    </source>
</reference>
<organism evidence="2 3">
    <name type="scientific">Batillaria attramentaria</name>
    <dbReference type="NCBI Taxonomy" id="370345"/>
    <lineage>
        <taxon>Eukaryota</taxon>
        <taxon>Metazoa</taxon>
        <taxon>Spiralia</taxon>
        <taxon>Lophotrochozoa</taxon>
        <taxon>Mollusca</taxon>
        <taxon>Gastropoda</taxon>
        <taxon>Caenogastropoda</taxon>
        <taxon>Sorbeoconcha</taxon>
        <taxon>Cerithioidea</taxon>
        <taxon>Batillariidae</taxon>
        <taxon>Batillaria</taxon>
    </lineage>
</organism>
<feature type="region of interest" description="Disordered" evidence="1">
    <location>
        <begin position="165"/>
        <end position="184"/>
    </location>
</feature>
<evidence type="ECO:0000256" key="1">
    <source>
        <dbReference type="SAM" id="MobiDB-lite"/>
    </source>
</evidence>
<feature type="compositionally biased region" description="Basic and acidic residues" evidence="1">
    <location>
        <begin position="63"/>
        <end position="76"/>
    </location>
</feature>
<dbReference type="Proteomes" id="UP001519460">
    <property type="component" value="Unassembled WGS sequence"/>
</dbReference>
<feature type="compositionally biased region" description="Basic residues" evidence="1">
    <location>
        <begin position="287"/>
        <end position="311"/>
    </location>
</feature>
<name>A0ABD0LNB1_9CAEN</name>
<protein>
    <submittedName>
        <fullName evidence="2">Uncharacterized protein</fullName>
    </submittedName>
</protein>
<feature type="compositionally biased region" description="Polar residues" evidence="1">
    <location>
        <begin position="165"/>
        <end position="178"/>
    </location>
</feature>
<gene>
    <name evidence="2" type="ORF">BaRGS_00007965</name>
</gene>
<dbReference type="EMBL" id="JACVVK020000035">
    <property type="protein sequence ID" value="KAK7500721.1"/>
    <property type="molecule type" value="Genomic_DNA"/>
</dbReference>
<accession>A0ABD0LNB1</accession>
<comment type="caution">
    <text evidence="2">The sequence shown here is derived from an EMBL/GenBank/DDBJ whole genome shotgun (WGS) entry which is preliminary data.</text>
</comment>